<dbReference type="PANTHER" id="PTHR43798">
    <property type="entry name" value="MONOACYLGLYCEROL LIPASE"/>
    <property type="match status" value="1"/>
</dbReference>
<dbReference type="PRINTS" id="PR00412">
    <property type="entry name" value="EPOXHYDRLASE"/>
</dbReference>
<dbReference type="Gene3D" id="3.40.50.1820">
    <property type="entry name" value="alpha/beta hydrolase"/>
    <property type="match status" value="1"/>
</dbReference>
<dbReference type="InterPro" id="IPR000073">
    <property type="entry name" value="AB_hydrolase_1"/>
</dbReference>
<gene>
    <name evidence="3" type="ORF">SAMN05216251_103104</name>
</gene>
<dbReference type="PANTHER" id="PTHR43798:SF33">
    <property type="entry name" value="HYDROLASE, PUTATIVE (AFU_ORTHOLOGUE AFUA_2G14860)-RELATED"/>
    <property type="match status" value="1"/>
</dbReference>
<evidence type="ECO:0000313" key="3">
    <source>
        <dbReference type="EMBL" id="SFE43822.1"/>
    </source>
</evidence>
<dbReference type="GO" id="GO:0016020">
    <property type="term" value="C:membrane"/>
    <property type="evidence" value="ECO:0007669"/>
    <property type="project" value="TreeGrafter"/>
</dbReference>
<feature type="domain" description="AB hydrolase-1" evidence="2">
    <location>
        <begin position="44"/>
        <end position="168"/>
    </location>
</feature>
<dbReference type="SUPFAM" id="SSF53474">
    <property type="entry name" value="alpha/beta-Hydrolases"/>
    <property type="match status" value="1"/>
</dbReference>
<accession>A0A1I2AIV1</accession>
<feature type="region of interest" description="Disordered" evidence="1">
    <location>
        <begin position="1"/>
        <end position="23"/>
    </location>
</feature>
<protein>
    <submittedName>
        <fullName evidence="3">Pimeloyl-ACP methyl ester carboxylesterase</fullName>
    </submittedName>
</protein>
<name>A0A1I2AIV1_9ACTN</name>
<dbReference type="OrthoDB" id="3507586at2"/>
<dbReference type="EMBL" id="FONG01000003">
    <property type="protein sequence ID" value="SFE43822.1"/>
    <property type="molecule type" value="Genomic_DNA"/>
</dbReference>
<dbReference type="InterPro" id="IPR029058">
    <property type="entry name" value="AB_hydrolase_fold"/>
</dbReference>
<sequence length="298" mass="31584">MTNRQSTTERTSAPTPAPPAPDVELRRVDVNGVTLNVALAGAGPAVLLLHGFPHTWRLWSDVLPDLAARHRVIAPDLRGFGDSTRAADGYDAGTLASDAAALLDALGETSASVVGIDAGAPPAFLLAMRRPGRVRRLVLMESLLGRLPGAEEFLVGGPPWWFGFHAAPGLAESVLTGNEGAYLDWFLDNGTLGDGVRPQLRDAFVAAYTGRESLRAAFSYYRQLPVSARQIEAADASGRLTVPTLAIGAHPVGAALERQLRPLADDLTAHLIEDCGHIIPLHRPAQLLALIRPFLAAG</sequence>
<dbReference type="GO" id="GO:0046464">
    <property type="term" value="P:acylglycerol catabolic process"/>
    <property type="evidence" value="ECO:0007669"/>
    <property type="project" value="TreeGrafter"/>
</dbReference>
<dbReference type="InterPro" id="IPR050266">
    <property type="entry name" value="AB_hydrolase_sf"/>
</dbReference>
<dbReference type="PRINTS" id="PR00111">
    <property type="entry name" value="ABHYDROLASE"/>
</dbReference>
<dbReference type="Proteomes" id="UP000199323">
    <property type="component" value="Unassembled WGS sequence"/>
</dbReference>
<organism evidence="3 4">
    <name type="scientific">Actinacidiphila alni</name>
    <dbReference type="NCBI Taxonomy" id="380248"/>
    <lineage>
        <taxon>Bacteria</taxon>
        <taxon>Bacillati</taxon>
        <taxon>Actinomycetota</taxon>
        <taxon>Actinomycetes</taxon>
        <taxon>Kitasatosporales</taxon>
        <taxon>Streptomycetaceae</taxon>
        <taxon>Actinacidiphila</taxon>
    </lineage>
</organism>
<dbReference type="Pfam" id="PF00561">
    <property type="entry name" value="Abhydrolase_1"/>
    <property type="match status" value="1"/>
</dbReference>
<proteinExistence type="predicted"/>
<reference evidence="3 4" key="1">
    <citation type="submission" date="2016-10" db="EMBL/GenBank/DDBJ databases">
        <authorList>
            <person name="de Groot N.N."/>
        </authorList>
    </citation>
    <scope>NUCLEOTIDE SEQUENCE [LARGE SCALE GENOMIC DNA]</scope>
    <source>
        <strain evidence="3 4">CGMCC 4.3510</strain>
    </source>
</reference>
<evidence type="ECO:0000256" key="1">
    <source>
        <dbReference type="SAM" id="MobiDB-lite"/>
    </source>
</evidence>
<dbReference type="InterPro" id="IPR000639">
    <property type="entry name" value="Epox_hydrolase-like"/>
</dbReference>
<feature type="compositionally biased region" description="Polar residues" evidence="1">
    <location>
        <begin position="1"/>
        <end position="12"/>
    </location>
</feature>
<dbReference type="AlphaFoldDB" id="A0A1I2AIV1"/>
<evidence type="ECO:0000313" key="4">
    <source>
        <dbReference type="Proteomes" id="UP000199323"/>
    </source>
</evidence>
<keyword evidence="4" id="KW-1185">Reference proteome</keyword>
<dbReference type="GO" id="GO:0047372">
    <property type="term" value="F:monoacylglycerol lipase activity"/>
    <property type="evidence" value="ECO:0007669"/>
    <property type="project" value="TreeGrafter"/>
</dbReference>
<dbReference type="STRING" id="380248.SAMN05216251_103104"/>
<evidence type="ECO:0000259" key="2">
    <source>
        <dbReference type="Pfam" id="PF00561"/>
    </source>
</evidence>